<gene>
    <name evidence="2" type="ORF">ACFSVN_11885</name>
</gene>
<keyword evidence="1" id="KW-1133">Transmembrane helix</keyword>
<evidence type="ECO:0000313" key="2">
    <source>
        <dbReference type="EMBL" id="MFD2533149.1"/>
    </source>
</evidence>
<feature type="transmembrane region" description="Helical" evidence="1">
    <location>
        <begin position="114"/>
        <end position="132"/>
    </location>
</feature>
<feature type="transmembrane region" description="Helical" evidence="1">
    <location>
        <begin position="9"/>
        <end position="27"/>
    </location>
</feature>
<dbReference type="EMBL" id="JBHULI010000025">
    <property type="protein sequence ID" value="MFD2533149.1"/>
    <property type="molecule type" value="Genomic_DNA"/>
</dbReference>
<feature type="transmembrane region" description="Helical" evidence="1">
    <location>
        <begin position="144"/>
        <end position="166"/>
    </location>
</feature>
<keyword evidence="1" id="KW-0812">Transmembrane</keyword>
<dbReference type="RefSeq" id="WP_390302907.1">
    <property type="nucleotide sequence ID" value="NZ_JBHULI010000025.1"/>
</dbReference>
<evidence type="ECO:0000256" key="1">
    <source>
        <dbReference type="SAM" id="Phobius"/>
    </source>
</evidence>
<keyword evidence="1" id="KW-0472">Membrane</keyword>
<feature type="transmembrane region" description="Helical" evidence="1">
    <location>
        <begin position="85"/>
        <end position="102"/>
    </location>
</feature>
<accession>A0ABW5JNL3</accession>
<sequence>MSEEYFKKLSNYFIASVVIFVLAHLLWEHLNGGVLSHHLLHSSDLPAISNWWNIVVLPLLAWFSTTRIKRRISFQPDDPSAKGKIPKGILIGFFGMLLVSIFQSVTFEFGYENITMYTALCVLLVGLFLPIYRAECILGHVLGATFIFGSIIPIMGILVIATISAFSNLLMKPVLINIWGRFKKLRPQQSRK</sequence>
<name>A0ABW5JNL3_9BACT</name>
<evidence type="ECO:0000313" key="3">
    <source>
        <dbReference type="Proteomes" id="UP001597460"/>
    </source>
</evidence>
<proteinExistence type="predicted"/>
<organism evidence="2 3">
    <name type="scientific">Gracilimonas halophila</name>
    <dbReference type="NCBI Taxonomy" id="1834464"/>
    <lineage>
        <taxon>Bacteria</taxon>
        <taxon>Pseudomonadati</taxon>
        <taxon>Balneolota</taxon>
        <taxon>Balneolia</taxon>
        <taxon>Balneolales</taxon>
        <taxon>Balneolaceae</taxon>
        <taxon>Gracilimonas</taxon>
    </lineage>
</organism>
<keyword evidence="3" id="KW-1185">Reference proteome</keyword>
<reference evidence="3" key="1">
    <citation type="journal article" date="2019" name="Int. J. Syst. Evol. Microbiol.">
        <title>The Global Catalogue of Microorganisms (GCM) 10K type strain sequencing project: providing services to taxonomists for standard genome sequencing and annotation.</title>
        <authorList>
            <consortium name="The Broad Institute Genomics Platform"/>
            <consortium name="The Broad Institute Genome Sequencing Center for Infectious Disease"/>
            <person name="Wu L."/>
            <person name="Ma J."/>
        </authorList>
    </citation>
    <scope>NUCLEOTIDE SEQUENCE [LARGE SCALE GENOMIC DNA]</scope>
    <source>
        <strain evidence="3">KCTC 52042</strain>
    </source>
</reference>
<comment type="caution">
    <text evidence="2">The sequence shown here is derived from an EMBL/GenBank/DDBJ whole genome shotgun (WGS) entry which is preliminary data.</text>
</comment>
<protein>
    <submittedName>
        <fullName evidence="2">Uncharacterized protein</fullName>
    </submittedName>
</protein>
<dbReference type="Proteomes" id="UP001597460">
    <property type="component" value="Unassembled WGS sequence"/>
</dbReference>
<feature type="transmembrane region" description="Helical" evidence="1">
    <location>
        <begin position="47"/>
        <end position="64"/>
    </location>
</feature>